<comment type="caution">
    <text evidence="1">The sequence shown here is derived from an EMBL/GenBank/DDBJ whole genome shotgun (WGS) entry which is preliminary data.</text>
</comment>
<evidence type="ECO:0000313" key="1">
    <source>
        <dbReference type="EMBL" id="CAG8709464.1"/>
    </source>
</evidence>
<dbReference type="EMBL" id="CAJVPU010029050">
    <property type="protein sequence ID" value="CAG8709464.1"/>
    <property type="molecule type" value="Genomic_DNA"/>
</dbReference>
<gene>
    <name evidence="1" type="ORF">DHETER_LOCUS12181</name>
</gene>
<dbReference type="Proteomes" id="UP000789702">
    <property type="component" value="Unassembled WGS sequence"/>
</dbReference>
<feature type="non-terminal residue" evidence="1">
    <location>
        <position position="68"/>
    </location>
</feature>
<accession>A0ACA9PHT0</accession>
<organism evidence="1 2">
    <name type="scientific">Dentiscutata heterogama</name>
    <dbReference type="NCBI Taxonomy" id="1316150"/>
    <lineage>
        <taxon>Eukaryota</taxon>
        <taxon>Fungi</taxon>
        <taxon>Fungi incertae sedis</taxon>
        <taxon>Mucoromycota</taxon>
        <taxon>Glomeromycotina</taxon>
        <taxon>Glomeromycetes</taxon>
        <taxon>Diversisporales</taxon>
        <taxon>Gigasporaceae</taxon>
        <taxon>Dentiscutata</taxon>
    </lineage>
</organism>
<evidence type="ECO:0000313" key="2">
    <source>
        <dbReference type="Proteomes" id="UP000789702"/>
    </source>
</evidence>
<proteinExistence type="predicted"/>
<reference evidence="1" key="1">
    <citation type="submission" date="2021-06" db="EMBL/GenBank/DDBJ databases">
        <authorList>
            <person name="Kallberg Y."/>
            <person name="Tangrot J."/>
            <person name="Rosling A."/>
        </authorList>
    </citation>
    <scope>NUCLEOTIDE SEQUENCE</scope>
    <source>
        <strain evidence="1">IL203A</strain>
    </source>
</reference>
<name>A0ACA9PHT0_9GLOM</name>
<keyword evidence="2" id="KW-1185">Reference proteome</keyword>
<feature type="non-terminal residue" evidence="1">
    <location>
        <position position="1"/>
    </location>
</feature>
<protein>
    <submittedName>
        <fullName evidence="1">3581_t:CDS:1</fullName>
    </submittedName>
</protein>
<sequence>PRENKHIKSNDTSNNDEMVITNTKRIMVTPNPLITLHKTDDNDDYRKKVKRLKYVPHNSKEEHRRKET</sequence>